<protein>
    <submittedName>
        <fullName evidence="3">Uncharacterized protein</fullName>
    </submittedName>
</protein>
<reference evidence="3" key="1">
    <citation type="submission" date="2022-11" db="UniProtKB">
        <authorList>
            <consortium name="WormBaseParasite"/>
        </authorList>
    </citation>
    <scope>IDENTIFICATION</scope>
</reference>
<evidence type="ECO:0000313" key="3">
    <source>
        <dbReference type="WBParaSite" id="PSAMB.scaffold4728size13729.g25010.t1"/>
    </source>
</evidence>
<dbReference type="InterPro" id="IPR027417">
    <property type="entry name" value="P-loop_NTPase"/>
</dbReference>
<accession>A0A914WME8</accession>
<organism evidence="2 3">
    <name type="scientific">Plectus sambesii</name>
    <dbReference type="NCBI Taxonomy" id="2011161"/>
    <lineage>
        <taxon>Eukaryota</taxon>
        <taxon>Metazoa</taxon>
        <taxon>Ecdysozoa</taxon>
        <taxon>Nematoda</taxon>
        <taxon>Chromadorea</taxon>
        <taxon>Plectida</taxon>
        <taxon>Plectina</taxon>
        <taxon>Plectoidea</taxon>
        <taxon>Plectidae</taxon>
        <taxon>Plectus</taxon>
    </lineage>
</organism>
<dbReference type="Proteomes" id="UP000887566">
    <property type="component" value="Unplaced"/>
</dbReference>
<feature type="compositionally biased region" description="Basic residues" evidence="1">
    <location>
        <begin position="580"/>
        <end position="591"/>
    </location>
</feature>
<proteinExistence type="predicted"/>
<feature type="region of interest" description="Disordered" evidence="1">
    <location>
        <begin position="553"/>
        <end position="591"/>
    </location>
</feature>
<evidence type="ECO:0000313" key="2">
    <source>
        <dbReference type="Proteomes" id="UP000887566"/>
    </source>
</evidence>
<name>A0A914WME8_9BILA</name>
<sequence length="591" mass="66574">MANKPPVALATQKPDRRSRLDVESRSSERLITRSFLVVAVPVAFVGRWSSSSLVARRLCPPSSADCDAPYSLLPLSTSQLLFQFSTSVEHRLQYFRTVMGCTVTKGSVSKKEAAATAVGTDVDSDIVDNEPSTPVPVYVGTGVSRFSKENRSVLFVFGGPGSQKGLLIEELVHEFEFTSINVEDIVFNYLPNKVANTVENIVEIQELLKRDPSVLTVEWVMNLISAKLSTSMSQRFVIDIVPALNTILKSDSFQKNEHDKELEMFERRHPIMFALDLYVPDEKSLINKRAPGVSIEREPAAKAEKEEEEKKEISPELSAFLKGIDEADKGRLERRLDAYHGCADPFLAHFQKTKRIVRLDIVTSVREHLVKTLRDLLCEFGFTTSSDSIRVVLFASNDEQVAGVDLEYYRLQRVVLSDIVHDRKVNLKSMVRSIRRHINRTAHSMQNFLIILDCLNDTVDPRAKRINFLETRECYLDHYIRLRGEYKPKSRFRKPFLAVTSTNAEVCLFPGSFPVDLCKRIGYTFGEKLNASESGSMLTDTLSESRISHASRLNVGNNYNDRDRTPDPGAPSSPPLQYSKAKKHVSVAKHA</sequence>
<dbReference type="AlphaFoldDB" id="A0A914WME8"/>
<dbReference type="Gene3D" id="3.40.50.300">
    <property type="entry name" value="P-loop containing nucleotide triphosphate hydrolases"/>
    <property type="match status" value="1"/>
</dbReference>
<keyword evidence="2" id="KW-1185">Reference proteome</keyword>
<feature type="region of interest" description="Disordered" evidence="1">
    <location>
        <begin position="1"/>
        <end position="21"/>
    </location>
</feature>
<evidence type="ECO:0000256" key="1">
    <source>
        <dbReference type="SAM" id="MobiDB-lite"/>
    </source>
</evidence>
<dbReference type="WBParaSite" id="PSAMB.scaffold4728size13729.g25010.t1">
    <property type="protein sequence ID" value="PSAMB.scaffold4728size13729.g25010.t1"/>
    <property type="gene ID" value="PSAMB.scaffold4728size13729.g25010"/>
</dbReference>